<comment type="catalytic activity">
    <reaction evidence="6">
        <text>(3S)-3-hydroxy-3-methylglutaryl-CoA = acetoacetate + acetyl-CoA</text>
        <dbReference type="Rhea" id="RHEA:24404"/>
        <dbReference type="ChEBI" id="CHEBI:13705"/>
        <dbReference type="ChEBI" id="CHEBI:43074"/>
        <dbReference type="ChEBI" id="CHEBI:57288"/>
        <dbReference type="EC" id="4.1.3.4"/>
    </reaction>
</comment>
<evidence type="ECO:0000256" key="4">
    <source>
        <dbReference type="ARBA" id="ARBA00022723"/>
    </source>
</evidence>
<dbReference type="InterPro" id="IPR000891">
    <property type="entry name" value="PYR_CT"/>
</dbReference>
<evidence type="ECO:0000256" key="5">
    <source>
        <dbReference type="ARBA" id="ARBA00023239"/>
    </source>
</evidence>
<dbReference type="CDD" id="cd07938">
    <property type="entry name" value="DRE_TIM_HMGL"/>
    <property type="match status" value="1"/>
</dbReference>
<dbReference type="InterPro" id="IPR000138">
    <property type="entry name" value="HMG_CoA_lyase_AS"/>
</dbReference>
<dbReference type="Gene3D" id="3.20.20.70">
    <property type="entry name" value="Aldolase class I"/>
    <property type="match status" value="1"/>
</dbReference>
<evidence type="ECO:0000256" key="6">
    <source>
        <dbReference type="ARBA" id="ARBA00049877"/>
    </source>
</evidence>
<dbReference type="GO" id="GO:0016829">
    <property type="term" value="F:lyase activity"/>
    <property type="evidence" value="ECO:0007669"/>
    <property type="project" value="UniProtKB-KW"/>
</dbReference>
<dbReference type="EC" id="4.1.3.4" evidence="3"/>
<dbReference type="PROSITE" id="PS50991">
    <property type="entry name" value="PYR_CT"/>
    <property type="match status" value="1"/>
</dbReference>
<evidence type="ECO:0000313" key="8">
    <source>
        <dbReference type="EMBL" id="MDS1311662.1"/>
    </source>
</evidence>
<dbReference type="RefSeq" id="WP_310966828.1">
    <property type="nucleotide sequence ID" value="NZ_JAVMBO010000018.1"/>
</dbReference>
<dbReference type="Pfam" id="PF00682">
    <property type="entry name" value="HMGL-like"/>
    <property type="match status" value="1"/>
</dbReference>
<evidence type="ECO:0000256" key="1">
    <source>
        <dbReference type="ARBA" id="ARBA00005143"/>
    </source>
</evidence>
<keyword evidence="9" id="KW-1185">Reference proteome</keyword>
<keyword evidence="4" id="KW-0479">Metal-binding</keyword>
<evidence type="ECO:0000256" key="2">
    <source>
        <dbReference type="ARBA" id="ARBA00009405"/>
    </source>
</evidence>
<reference evidence="8" key="1">
    <citation type="submission" date="2023-09" db="EMBL/GenBank/DDBJ databases">
        <title>Marinobacter sediminicola sp. nov. and Marinobacter maritimum sp. nov., isolated from marine sediment.</title>
        <authorList>
            <person name="An J."/>
        </authorList>
    </citation>
    <scope>NUCLEOTIDE SEQUENCE</scope>
    <source>
        <strain evidence="8">F60267</strain>
    </source>
</reference>
<evidence type="ECO:0000259" key="7">
    <source>
        <dbReference type="PROSITE" id="PS50991"/>
    </source>
</evidence>
<keyword evidence="5 8" id="KW-0456">Lyase</keyword>
<dbReference type="PROSITE" id="PS01062">
    <property type="entry name" value="HMG_COA_LYASE"/>
    <property type="match status" value="1"/>
</dbReference>
<dbReference type="PANTHER" id="PTHR42738">
    <property type="entry name" value="HYDROXYMETHYLGLUTARYL-COA LYASE"/>
    <property type="match status" value="1"/>
</dbReference>
<protein>
    <recommendedName>
        <fullName evidence="3">hydroxymethylglutaryl-CoA lyase</fullName>
        <ecNumber evidence="3">4.1.3.4</ecNumber>
    </recommendedName>
</protein>
<feature type="domain" description="Pyruvate carboxyltransferase" evidence="7">
    <location>
        <begin position="7"/>
        <end position="275"/>
    </location>
</feature>
<dbReference type="Proteomes" id="UP001267407">
    <property type="component" value="Unassembled WGS sequence"/>
</dbReference>
<dbReference type="EMBL" id="JAVMBO010000018">
    <property type="protein sequence ID" value="MDS1311662.1"/>
    <property type="molecule type" value="Genomic_DNA"/>
</dbReference>
<dbReference type="PANTHER" id="PTHR42738:SF7">
    <property type="entry name" value="HYDROXYMETHYLGLUTARYL-COA LYASE"/>
    <property type="match status" value="1"/>
</dbReference>
<evidence type="ECO:0000313" key="9">
    <source>
        <dbReference type="Proteomes" id="UP001267407"/>
    </source>
</evidence>
<comment type="similarity">
    <text evidence="2">Belongs to the HMG-CoA lyase family.</text>
</comment>
<evidence type="ECO:0000256" key="3">
    <source>
        <dbReference type="ARBA" id="ARBA00012910"/>
    </source>
</evidence>
<dbReference type="InterPro" id="IPR043594">
    <property type="entry name" value="HMGL"/>
</dbReference>
<name>A0ABU2HKR1_9GAMM</name>
<proteinExistence type="inferred from homology"/>
<dbReference type="NCBIfam" id="NF004283">
    <property type="entry name" value="PRK05692.1"/>
    <property type="match status" value="1"/>
</dbReference>
<dbReference type="SUPFAM" id="SSF51569">
    <property type="entry name" value="Aldolase"/>
    <property type="match status" value="1"/>
</dbReference>
<sequence>MAFPKQARLVEMSPRDGLQNESGPVIATDIKTGLIEQLAECGLTHIESASFVSPKWVPQMGDAAEVMAGIKRKAGVRYSVLTPNLRGFENALAAGVDEVAVFAAASESFSQKNINCSIAESLERFLPVMEAAQKHNIPVRGYVSTVLGCPYEGEIAPEQVAKVAKDLADMGCYEISLGDTIGTGTPLKAKYMLEAVAKYVPVERLAAHFHDTYGQALVNLYAVLEEGVAVFDASVAGLGGCPYAKGASGNVATEDVLYMLNGLGISTGVDLQKLVATGTWISSQLNRRNGSKVGQALQT</sequence>
<organism evidence="8 9">
    <name type="scientific">Marinobacter xiaoshiensis</name>
    <dbReference type="NCBI Taxonomy" id="3073652"/>
    <lineage>
        <taxon>Bacteria</taxon>
        <taxon>Pseudomonadati</taxon>
        <taxon>Pseudomonadota</taxon>
        <taxon>Gammaproteobacteria</taxon>
        <taxon>Pseudomonadales</taxon>
        <taxon>Marinobacteraceae</taxon>
        <taxon>Marinobacter</taxon>
    </lineage>
</organism>
<comment type="pathway">
    <text evidence="1">Metabolic intermediate metabolism; (S)-3-hydroxy-3-methylglutaryl-CoA degradation; acetoacetate from (S)-3-hydroxy-3-methylglutaryl-CoA: step 1/1.</text>
</comment>
<gene>
    <name evidence="8" type="ORF">RKA07_16290</name>
</gene>
<accession>A0ABU2HKR1</accession>
<comment type="caution">
    <text evidence="8">The sequence shown here is derived from an EMBL/GenBank/DDBJ whole genome shotgun (WGS) entry which is preliminary data.</text>
</comment>
<dbReference type="InterPro" id="IPR013785">
    <property type="entry name" value="Aldolase_TIM"/>
</dbReference>